<evidence type="ECO:0000313" key="1">
    <source>
        <dbReference type="EMBL" id="KKQ27777.1"/>
    </source>
</evidence>
<accession>A0A0G0GCS6</accession>
<protein>
    <submittedName>
        <fullName evidence="1">Uncharacterized protein</fullName>
    </submittedName>
</protein>
<dbReference type="SUPFAM" id="SSF56784">
    <property type="entry name" value="HAD-like"/>
    <property type="match status" value="1"/>
</dbReference>
<dbReference type="Gene3D" id="3.40.50.1000">
    <property type="entry name" value="HAD superfamily/HAD-like"/>
    <property type="match status" value="1"/>
</dbReference>
<reference evidence="1 2" key="1">
    <citation type="journal article" date="2015" name="Nature">
        <title>rRNA introns, odd ribosomes, and small enigmatic genomes across a large radiation of phyla.</title>
        <authorList>
            <person name="Brown C.T."/>
            <person name="Hug L.A."/>
            <person name="Thomas B.C."/>
            <person name="Sharon I."/>
            <person name="Castelle C.J."/>
            <person name="Singh A."/>
            <person name="Wilkins M.J."/>
            <person name="Williams K.H."/>
            <person name="Banfield J.F."/>
        </authorList>
    </citation>
    <scope>NUCLEOTIDE SEQUENCE [LARGE SCALE GENOMIC DNA]</scope>
</reference>
<comment type="caution">
    <text evidence="1">The sequence shown here is derived from an EMBL/GenBank/DDBJ whole genome shotgun (WGS) entry which is preliminary data.</text>
</comment>
<proteinExistence type="predicted"/>
<organism evidence="1 2">
    <name type="scientific">Candidatus Magasanikbacteria bacterium GW2011_GWC2_37_14</name>
    <dbReference type="NCBI Taxonomy" id="1619046"/>
    <lineage>
        <taxon>Bacteria</taxon>
        <taxon>Candidatus Magasanikiibacteriota</taxon>
    </lineage>
</organism>
<gene>
    <name evidence="1" type="ORF">US42_C0005G0002</name>
</gene>
<dbReference type="STRING" id="1619046.US42_C0005G0002"/>
<dbReference type="Pfam" id="PF00702">
    <property type="entry name" value="Hydrolase"/>
    <property type="match status" value="1"/>
</dbReference>
<dbReference type="AlphaFoldDB" id="A0A0G0GCS6"/>
<dbReference type="InterPro" id="IPR023214">
    <property type="entry name" value="HAD_sf"/>
</dbReference>
<sequence length="214" mass="24953">MFIIDFDDTLFDTHGFKQARLKAVEKIGISNALFWTTYKQARVNSDGVFTYSDKRHAEILASEGFKEEEIFTVLNKVTLNMKDFLAHDAEEFLQSLSLLKQPLILLSLGDSEFQELKVKSCGIAKYFERIFFVDKTKENVLEELFGATTDKENWLINDKVDESQQLQIHFPNLKVILKISNSFPLNIYKHSGLPNYRTLSEIKNYLENYYDKRI</sequence>
<dbReference type="EMBL" id="LBSX01000005">
    <property type="protein sequence ID" value="KKQ27777.1"/>
    <property type="molecule type" value="Genomic_DNA"/>
</dbReference>
<name>A0A0G0GCS6_9BACT</name>
<dbReference type="Proteomes" id="UP000034849">
    <property type="component" value="Unassembled WGS sequence"/>
</dbReference>
<evidence type="ECO:0000313" key="2">
    <source>
        <dbReference type="Proteomes" id="UP000034849"/>
    </source>
</evidence>
<dbReference type="InterPro" id="IPR036412">
    <property type="entry name" value="HAD-like_sf"/>
</dbReference>